<protein>
    <submittedName>
        <fullName evidence="5">TonB-dependent receptor</fullName>
    </submittedName>
</protein>
<evidence type="ECO:0000313" key="5">
    <source>
        <dbReference type="EMBL" id="QQZ50572.1"/>
    </source>
</evidence>
<evidence type="ECO:0000256" key="1">
    <source>
        <dbReference type="ARBA" id="ARBA00004442"/>
    </source>
</evidence>
<dbReference type="Gene3D" id="2.40.170.20">
    <property type="entry name" value="TonB-dependent receptor, beta-barrel domain"/>
    <property type="match status" value="1"/>
</dbReference>
<dbReference type="AlphaFoldDB" id="A0A974P417"/>
<sequence>MGQHHHCRQPAGSLQDRHRPYGAAEREFRHNTLNVAPYGGADVSYDVAALSGMWNWQITDQFTTTAALRVDKMSLDRSGVFAPRAPQANNGLWNRDITETSANATAAWRPTSADTFRLSYARGVQPRA</sequence>
<dbReference type="InterPro" id="IPR036942">
    <property type="entry name" value="Beta-barrel_TonB_sf"/>
</dbReference>
<feature type="domain" description="TonB-dependent receptor-like beta-barrel" evidence="4">
    <location>
        <begin position="34"/>
        <end position="126"/>
    </location>
</feature>
<evidence type="ECO:0000256" key="2">
    <source>
        <dbReference type="ARBA" id="ARBA00023136"/>
    </source>
</evidence>
<evidence type="ECO:0000256" key="3">
    <source>
        <dbReference type="ARBA" id="ARBA00023237"/>
    </source>
</evidence>
<accession>A0A974P417</accession>
<keyword evidence="2" id="KW-0472">Membrane</keyword>
<dbReference type="SUPFAM" id="SSF56935">
    <property type="entry name" value="Porins"/>
    <property type="match status" value="1"/>
</dbReference>
<gene>
    <name evidence="5" type="ORF">JKL49_03275</name>
</gene>
<dbReference type="InterPro" id="IPR000531">
    <property type="entry name" value="Beta-barrel_TonB"/>
</dbReference>
<dbReference type="GO" id="GO:0009279">
    <property type="term" value="C:cell outer membrane"/>
    <property type="evidence" value="ECO:0007669"/>
    <property type="project" value="UniProtKB-SubCell"/>
</dbReference>
<proteinExistence type="predicted"/>
<keyword evidence="5" id="KW-0675">Receptor</keyword>
<reference evidence="5" key="1">
    <citation type="submission" date="2021-01" db="EMBL/GenBank/DDBJ databases">
        <title>Genome sequence of Phenylobacterium sp. 20VBR1 isolated from a valley glaceir, Ny-Alesund, Svalbard.</title>
        <authorList>
            <person name="Thomas F.A."/>
            <person name="Krishnan K.P."/>
            <person name="Sinha R.K."/>
        </authorList>
    </citation>
    <scope>NUCLEOTIDE SEQUENCE</scope>
    <source>
        <strain evidence="5">20VBR1</strain>
    </source>
</reference>
<organism evidence="5">
    <name type="scientific">Phenylobacterium glaciei</name>
    <dbReference type="NCBI Taxonomy" id="2803784"/>
    <lineage>
        <taxon>Bacteria</taxon>
        <taxon>Pseudomonadati</taxon>
        <taxon>Pseudomonadota</taxon>
        <taxon>Alphaproteobacteria</taxon>
        <taxon>Caulobacterales</taxon>
        <taxon>Caulobacteraceae</taxon>
        <taxon>Phenylobacterium</taxon>
    </lineage>
</organism>
<name>A0A974P417_9CAUL</name>
<evidence type="ECO:0000259" key="4">
    <source>
        <dbReference type="Pfam" id="PF00593"/>
    </source>
</evidence>
<dbReference type="EMBL" id="CP068570">
    <property type="protein sequence ID" value="QQZ50572.1"/>
    <property type="molecule type" value="Genomic_DNA"/>
</dbReference>
<dbReference type="Pfam" id="PF00593">
    <property type="entry name" value="TonB_dep_Rec_b-barrel"/>
    <property type="match status" value="1"/>
</dbReference>
<comment type="subcellular location">
    <subcellularLocation>
        <location evidence="1">Cell outer membrane</location>
    </subcellularLocation>
</comment>
<keyword evidence="3" id="KW-0998">Cell outer membrane</keyword>